<sequence length="64" mass="7085">MAAKSTRAYFESTFSSRVSMGGLTMPSYCSVTSSPRLVILLLMRCLRRCRRPLTVLALRSGRAA</sequence>
<gene>
    <name evidence="1" type="ORF">ACFFX0_05250</name>
</gene>
<evidence type="ECO:0000313" key="1">
    <source>
        <dbReference type="EMBL" id="MFB9070628.1"/>
    </source>
</evidence>
<proteinExistence type="predicted"/>
<protein>
    <submittedName>
        <fullName evidence="1">Uncharacterized protein</fullName>
    </submittedName>
</protein>
<accession>A0ABV5FVB3</accession>
<comment type="caution">
    <text evidence="1">The sequence shown here is derived from an EMBL/GenBank/DDBJ whole genome shotgun (WGS) entry which is preliminary data.</text>
</comment>
<dbReference type="EMBL" id="JBHMFI010000001">
    <property type="protein sequence ID" value="MFB9070628.1"/>
    <property type="molecule type" value="Genomic_DNA"/>
</dbReference>
<reference evidence="1 2" key="1">
    <citation type="submission" date="2024-09" db="EMBL/GenBank/DDBJ databases">
        <authorList>
            <person name="Sun Q."/>
            <person name="Mori K."/>
        </authorList>
    </citation>
    <scope>NUCLEOTIDE SEQUENCE [LARGE SCALE GENOMIC DNA]</scope>
    <source>
        <strain evidence="1 2">CCM 7609</strain>
    </source>
</reference>
<dbReference type="Proteomes" id="UP001589575">
    <property type="component" value="Unassembled WGS sequence"/>
</dbReference>
<organism evidence="1 2">
    <name type="scientific">Citricoccus parietis</name>
    <dbReference type="NCBI Taxonomy" id="592307"/>
    <lineage>
        <taxon>Bacteria</taxon>
        <taxon>Bacillati</taxon>
        <taxon>Actinomycetota</taxon>
        <taxon>Actinomycetes</taxon>
        <taxon>Micrococcales</taxon>
        <taxon>Micrococcaceae</taxon>
        <taxon>Citricoccus</taxon>
    </lineage>
</organism>
<name>A0ABV5FVB3_9MICC</name>
<evidence type="ECO:0000313" key="2">
    <source>
        <dbReference type="Proteomes" id="UP001589575"/>
    </source>
</evidence>
<keyword evidence="2" id="KW-1185">Reference proteome</keyword>